<keyword evidence="10" id="KW-1185">Reference proteome</keyword>
<comment type="subcellular location">
    <subcellularLocation>
        <location evidence="1">Mitochondrion</location>
    </subcellularLocation>
</comment>
<evidence type="ECO:0000256" key="6">
    <source>
        <dbReference type="ARBA" id="ARBA00023274"/>
    </source>
</evidence>
<dbReference type="STRING" id="246437.L9K017"/>
<evidence type="ECO:0000256" key="2">
    <source>
        <dbReference type="ARBA" id="ARBA00005556"/>
    </source>
</evidence>
<dbReference type="AlphaFoldDB" id="L9K017"/>
<gene>
    <name evidence="9" type="ORF">TREES_T100012133</name>
</gene>
<evidence type="ECO:0000256" key="8">
    <source>
        <dbReference type="SAM" id="MobiDB-lite"/>
    </source>
</evidence>
<evidence type="ECO:0000256" key="7">
    <source>
        <dbReference type="ARBA" id="ARBA00035189"/>
    </source>
</evidence>
<keyword evidence="6" id="KW-0687">Ribonucleoprotein</keyword>
<dbReference type="InterPro" id="IPR019346">
    <property type="entry name" value="Ribosomal_mL42"/>
</dbReference>
<evidence type="ECO:0000256" key="1">
    <source>
        <dbReference type="ARBA" id="ARBA00004173"/>
    </source>
</evidence>
<dbReference type="Pfam" id="PF10210">
    <property type="entry name" value="MRP-S32"/>
    <property type="match status" value="1"/>
</dbReference>
<name>L9K017_TUPCH</name>
<evidence type="ECO:0000313" key="9">
    <source>
        <dbReference type="EMBL" id="ELW56046.1"/>
    </source>
</evidence>
<keyword evidence="3" id="KW-0809">Transit peptide</keyword>
<organism evidence="9 10">
    <name type="scientific">Tupaia chinensis</name>
    <name type="common">Chinese tree shrew</name>
    <name type="synonym">Tupaia belangeri chinensis</name>
    <dbReference type="NCBI Taxonomy" id="246437"/>
    <lineage>
        <taxon>Eukaryota</taxon>
        <taxon>Metazoa</taxon>
        <taxon>Chordata</taxon>
        <taxon>Craniata</taxon>
        <taxon>Vertebrata</taxon>
        <taxon>Euteleostomi</taxon>
        <taxon>Mammalia</taxon>
        <taxon>Eutheria</taxon>
        <taxon>Euarchontoglires</taxon>
        <taxon>Scandentia</taxon>
        <taxon>Tupaiidae</taxon>
        <taxon>Tupaia</taxon>
    </lineage>
</organism>
<evidence type="ECO:0000256" key="3">
    <source>
        <dbReference type="ARBA" id="ARBA00022946"/>
    </source>
</evidence>
<evidence type="ECO:0000313" key="10">
    <source>
        <dbReference type="Proteomes" id="UP000011518"/>
    </source>
</evidence>
<evidence type="ECO:0000256" key="4">
    <source>
        <dbReference type="ARBA" id="ARBA00022980"/>
    </source>
</evidence>
<sequence length="144" mass="16957">MQPVDAMGGLSSMIEEQDDYNCKVELALTSDGRTIVRYHPSVDVPYEHTEPLPRRDPVRNNEETHGRVLKSRLEEKSAHFEQGSMIGQLSLTSFTTKHRWCPCGQYHRRRKKVDPPKDRWHRGSQRNRKRVSFVMEENPMWCIH</sequence>
<dbReference type="InParanoid" id="L9K017"/>
<comment type="similarity">
    <text evidence="2">Belongs to the mitochondrion-specific ribosomal protein mL42 family.</text>
</comment>
<evidence type="ECO:0000256" key="5">
    <source>
        <dbReference type="ARBA" id="ARBA00023128"/>
    </source>
</evidence>
<dbReference type="PANTHER" id="PTHR13450">
    <property type="entry name" value="MITOCHONDRIAL 39S RIBOSOMAL PROTEIN L42"/>
    <property type="match status" value="1"/>
</dbReference>
<dbReference type="GO" id="GO:0005762">
    <property type="term" value="C:mitochondrial large ribosomal subunit"/>
    <property type="evidence" value="ECO:0007669"/>
    <property type="project" value="TreeGrafter"/>
</dbReference>
<protein>
    <recommendedName>
        <fullName evidence="7">Large ribosomal subunit protein mL42</fullName>
    </recommendedName>
</protein>
<accession>L9K017</accession>
<keyword evidence="5" id="KW-0496">Mitochondrion</keyword>
<dbReference type="PANTHER" id="PTHR13450:SF4">
    <property type="entry name" value="LARGE RIBOSOMAL SUBUNIT PROTEIN ML42"/>
    <property type="match status" value="1"/>
</dbReference>
<dbReference type="EMBL" id="KB320924">
    <property type="protein sequence ID" value="ELW56046.1"/>
    <property type="molecule type" value="Genomic_DNA"/>
</dbReference>
<dbReference type="Proteomes" id="UP000011518">
    <property type="component" value="Unassembled WGS sequence"/>
</dbReference>
<feature type="region of interest" description="Disordered" evidence="8">
    <location>
        <begin position="45"/>
        <end position="66"/>
    </location>
</feature>
<reference evidence="10" key="1">
    <citation type="submission" date="2012-07" db="EMBL/GenBank/DDBJ databases">
        <title>Genome of the Chinese tree shrew, a rising model animal genetically related to primates.</title>
        <authorList>
            <person name="Zhang G."/>
            <person name="Fan Y."/>
            <person name="Yao Y."/>
            <person name="Huang Z."/>
        </authorList>
    </citation>
    <scope>NUCLEOTIDE SEQUENCE [LARGE SCALE GENOMIC DNA]</scope>
</reference>
<proteinExistence type="inferred from homology"/>
<keyword evidence="4 9" id="KW-0689">Ribosomal protein</keyword>
<dbReference type="FunCoup" id="L9K017">
    <property type="interactions" value="604"/>
</dbReference>
<reference evidence="10" key="2">
    <citation type="journal article" date="2013" name="Nat. Commun.">
        <title>Genome of the Chinese tree shrew.</title>
        <authorList>
            <person name="Fan Y."/>
            <person name="Huang Z.Y."/>
            <person name="Cao C.C."/>
            <person name="Chen C.S."/>
            <person name="Chen Y.X."/>
            <person name="Fan D.D."/>
            <person name="He J."/>
            <person name="Hou H.L."/>
            <person name="Hu L."/>
            <person name="Hu X.T."/>
            <person name="Jiang X.T."/>
            <person name="Lai R."/>
            <person name="Lang Y.S."/>
            <person name="Liang B."/>
            <person name="Liao S.G."/>
            <person name="Mu D."/>
            <person name="Ma Y.Y."/>
            <person name="Niu Y.Y."/>
            <person name="Sun X.Q."/>
            <person name="Xia J.Q."/>
            <person name="Xiao J."/>
            <person name="Xiong Z.Q."/>
            <person name="Xu L."/>
            <person name="Yang L."/>
            <person name="Zhang Y."/>
            <person name="Zhao W."/>
            <person name="Zhao X.D."/>
            <person name="Zheng Y.T."/>
            <person name="Zhou J.M."/>
            <person name="Zhu Y.B."/>
            <person name="Zhang G.J."/>
            <person name="Wang J."/>
            <person name="Yao Y.G."/>
        </authorList>
    </citation>
    <scope>NUCLEOTIDE SEQUENCE [LARGE SCALE GENOMIC DNA]</scope>
</reference>